<keyword evidence="3 4" id="KW-0443">Lipid metabolism</keyword>
<dbReference type="PANTHER" id="PTHR11011:SF60">
    <property type="entry name" value="FATTY ACYL-COA REDUCTASE-RELATED"/>
    <property type="match status" value="1"/>
</dbReference>
<evidence type="ECO:0000256" key="4">
    <source>
        <dbReference type="RuleBase" id="RU363097"/>
    </source>
</evidence>
<feature type="domain" description="Thioester reductase (TE)" evidence="6">
    <location>
        <begin position="25"/>
        <end position="133"/>
    </location>
</feature>
<protein>
    <recommendedName>
        <fullName evidence="4">Fatty acyl-CoA reductase</fullName>
        <ecNumber evidence="4">1.2.1.84</ecNumber>
    </recommendedName>
</protein>
<dbReference type="CDD" id="cd09071">
    <property type="entry name" value="FAR_C"/>
    <property type="match status" value="1"/>
</dbReference>
<accession>A0AAV8X5G1</accession>
<evidence type="ECO:0000256" key="1">
    <source>
        <dbReference type="ARBA" id="ARBA00005928"/>
    </source>
</evidence>
<dbReference type="EC" id="1.2.1.84" evidence="4"/>
<comment type="catalytic activity">
    <reaction evidence="4">
        <text>a long-chain fatty acyl-CoA + 2 NADPH + 2 H(+) = a long-chain primary fatty alcohol + 2 NADP(+) + CoA</text>
        <dbReference type="Rhea" id="RHEA:52716"/>
        <dbReference type="ChEBI" id="CHEBI:15378"/>
        <dbReference type="ChEBI" id="CHEBI:57287"/>
        <dbReference type="ChEBI" id="CHEBI:57783"/>
        <dbReference type="ChEBI" id="CHEBI:58349"/>
        <dbReference type="ChEBI" id="CHEBI:77396"/>
        <dbReference type="ChEBI" id="CHEBI:83139"/>
        <dbReference type="EC" id="1.2.1.84"/>
    </reaction>
</comment>
<feature type="transmembrane region" description="Helical" evidence="4">
    <location>
        <begin position="330"/>
        <end position="350"/>
    </location>
</feature>
<dbReference type="SUPFAM" id="SSF51735">
    <property type="entry name" value="NAD(P)-binding Rossmann-fold domains"/>
    <property type="match status" value="1"/>
</dbReference>
<evidence type="ECO:0000313" key="7">
    <source>
        <dbReference type="EMBL" id="KAJ8933767.1"/>
    </source>
</evidence>
<evidence type="ECO:0000259" key="6">
    <source>
        <dbReference type="Pfam" id="PF07993"/>
    </source>
</evidence>
<evidence type="ECO:0000313" key="8">
    <source>
        <dbReference type="Proteomes" id="UP001162156"/>
    </source>
</evidence>
<keyword evidence="4" id="KW-1133">Transmembrane helix</keyword>
<dbReference type="Proteomes" id="UP001162156">
    <property type="component" value="Unassembled WGS sequence"/>
</dbReference>
<comment type="caution">
    <text evidence="7">The sequence shown here is derived from an EMBL/GenBank/DDBJ whole genome shotgun (WGS) entry which is preliminary data.</text>
</comment>
<dbReference type="GO" id="GO:0035336">
    <property type="term" value="P:long-chain fatty-acyl-CoA metabolic process"/>
    <property type="evidence" value="ECO:0007669"/>
    <property type="project" value="TreeGrafter"/>
</dbReference>
<reference evidence="7" key="1">
    <citation type="journal article" date="2023" name="Insect Mol. Biol.">
        <title>Genome sequencing provides insights into the evolution of gene families encoding plant cell wall-degrading enzymes in longhorned beetles.</title>
        <authorList>
            <person name="Shin N.R."/>
            <person name="Okamura Y."/>
            <person name="Kirsch R."/>
            <person name="Pauchet Y."/>
        </authorList>
    </citation>
    <scope>NUCLEOTIDE SEQUENCE</scope>
    <source>
        <strain evidence="7">RBIC_L_NR</strain>
    </source>
</reference>
<dbReference type="GO" id="GO:0005777">
    <property type="term" value="C:peroxisome"/>
    <property type="evidence" value="ECO:0007669"/>
    <property type="project" value="TreeGrafter"/>
</dbReference>
<dbReference type="GO" id="GO:0102965">
    <property type="term" value="F:alcohol-forming long-chain fatty acyl-CoA reductase activity"/>
    <property type="evidence" value="ECO:0007669"/>
    <property type="project" value="UniProtKB-EC"/>
</dbReference>
<feature type="domain" description="Thioester reductase (TE)" evidence="6">
    <location>
        <begin position="155"/>
        <end position="253"/>
    </location>
</feature>
<keyword evidence="4" id="KW-0560">Oxidoreductase</keyword>
<dbReference type="InterPro" id="IPR013120">
    <property type="entry name" value="FAR_NAD-bd"/>
</dbReference>
<dbReference type="Pfam" id="PF03015">
    <property type="entry name" value="Sterile"/>
    <property type="match status" value="1"/>
</dbReference>
<keyword evidence="8" id="KW-1185">Reference proteome</keyword>
<dbReference type="InterPro" id="IPR033640">
    <property type="entry name" value="FAR_C"/>
</dbReference>
<feature type="non-terminal residue" evidence="7">
    <location>
        <position position="1"/>
    </location>
</feature>
<gene>
    <name evidence="7" type="ORF">NQ314_013801</name>
</gene>
<dbReference type="Pfam" id="PF07993">
    <property type="entry name" value="NAD_binding_4"/>
    <property type="match status" value="2"/>
</dbReference>
<feature type="transmembrane region" description="Helical" evidence="4">
    <location>
        <begin position="454"/>
        <end position="477"/>
    </location>
</feature>
<dbReference type="AlphaFoldDB" id="A0AAV8X5G1"/>
<proteinExistence type="inferred from homology"/>
<keyword evidence="4" id="KW-0472">Membrane</keyword>
<evidence type="ECO:0000259" key="5">
    <source>
        <dbReference type="Pfam" id="PF03015"/>
    </source>
</evidence>
<dbReference type="InterPro" id="IPR036291">
    <property type="entry name" value="NAD(P)-bd_dom_sf"/>
</dbReference>
<keyword evidence="2 4" id="KW-0444">Lipid biosynthesis</keyword>
<comment type="function">
    <text evidence="4">Catalyzes the reduction of fatty acyl-CoA to fatty alcohols.</text>
</comment>
<evidence type="ECO:0000256" key="2">
    <source>
        <dbReference type="ARBA" id="ARBA00022516"/>
    </source>
</evidence>
<feature type="domain" description="Fatty acyl-CoA reductase C-terminal" evidence="5">
    <location>
        <begin position="335"/>
        <end position="434"/>
    </location>
</feature>
<comment type="similarity">
    <text evidence="1 4">Belongs to the fatty acyl-CoA reductase family.</text>
</comment>
<dbReference type="PANTHER" id="PTHR11011">
    <property type="entry name" value="MALE STERILITY PROTEIN 2-RELATED"/>
    <property type="match status" value="1"/>
</dbReference>
<dbReference type="InterPro" id="IPR026055">
    <property type="entry name" value="FAR"/>
</dbReference>
<keyword evidence="4" id="KW-0812">Transmembrane</keyword>
<dbReference type="Gene3D" id="3.40.50.720">
    <property type="entry name" value="NAD(P)-binding Rossmann-like Domain"/>
    <property type="match status" value="2"/>
</dbReference>
<organism evidence="7 8">
    <name type="scientific">Rhamnusium bicolor</name>
    <dbReference type="NCBI Taxonomy" id="1586634"/>
    <lineage>
        <taxon>Eukaryota</taxon>
        <taxon>Metazoa</taxon>
        <taxon>Ecdysozoa</taxon>
        <taxon>Arthropoda</taxon>
        <taxon>Hexapoda</taxon>
        <taxon>Insecta</taxon>
        <taxon>Pterygota</taxon>
        <taxon>Neoptera</taxon>
        <taxon>Endopterygota</taxon>
        <taxon>Coleoptera</taxon>
        <taxon>Polyphaga</taxon>
        <taxon>Cucujiformia</taxon>
        <taxon>Chrysomeloidea</taxon>
        <taxon>Cerambycidae</taxon>
        <taxon>Lepturinae</taxon>
        <taxon>Rhagiini</taxon>
        <taxon>Rhamnusium</taxon>
    </lineage>
</organism>
<dbReference type="EMBL" id="JANEYF010003814">
    <property type="protein sequence ID" value="KAJ8933767.1"/>
    <property type="molecule type" value="Genomic_DNA"/>
</dbReference>
<name>A0AAV8X5G1_9CUCU</name>
<sequence>VPVEMEGTSEFSEIQHFYANTTVFVTGATGFVGKLVLEKILRQCDVKHVYLLVRGKDGVDAEARCANIFDSTAFLNLKRNNQEFYKKVSLLLGDCEQPDLGLSDYDKSLIIKEVNCIFHCAALTRYDEPLKKSRIGKRKSYSGSSRNSQTSRTFKRDNISNSVESSLLGDWPNTYTFTKQIAEDLIKREGRDLSISIVRASHIIPAADEPITGYVENIYSLSGLAVANALGINRVNYYKNGILDVVPVDYVVSLLLASGWYAGLQKLRKKRGDITSTDVLVYHCVTSQEKSLTSDEWMGITETACREVPTTKMIQLPLTFNTSCYYNYKLLTFLLHTCMGFLCDIGLRIAGKKTRTAEKHLWIVDGYKRLHKIQELGSPFFLKQWYISNENTQKLLKRMSFRDRELFNFDILNINWETYFHSFARGLRVYILNDPMSTLSEGRKKQQRKLVTQLLSAVFFVLLFYVIIKFVLFRAILR</sequence>
<evidence type="ECO:0000256" key="3">
    <source>
        <dbReference type="ARBA" id="ARBA00023098"/>
    </source>
</evidence>
<keyword evidence="4" id="KW-0521">NADP</keyword>
<dbReference type="GO" id="GO:0080019">
    <property type="term" value="F:alcohol-forming very long-chain fatty acyl-CoA reductase activity"/>
    <property type="evidence" value="ECO:0007669"/>
    <property type="project" value="InterPro"/>
</dbReference>